<sequence>MISCKSKGGIRDRVSKNLQSRSKAAIWCGSYVFGGSE</sequence>
<evidence type="ECO:0000313" key="2">
    <source>
        <dbReference type="Proteomes" id="UP000055024"/>
    </source>
</evidence>
<gene>
    <name evidence="1" type="ORF">T11_11338</name>
</gene>
<organism evidence="1 2">
    <name type="scientific">Trichinella zimbabwensis</name>
    <dbReference type="NCBI Taxonomy" id="268475"/>
    <lineage>
        <taxon>Eukaryota</taxon>
        <taxon>Metazoa</taxon>
        <taxon>Ecdysozoa</taxon>
        <taxon>Nematoda</taxon>
        <taxon>Enoplea</taxon>
        <taxon>Dorylaimia</taxon>
        <taxon>Trichinellida</taxon>
        <taxon>Trichinellidae</taxon>
        <taxon>Trichinella</taxon>
    </lineage>
</organism>
<dbReference type="EMBL" id="JYDP01000101">
    <property type="protein sequence ID" value="KRZ07477.1"/>
    <property type="molecule type" value="Genomic_DNA"/>
</dbReference>
<dbReference type="Proteomes" id="UP000055024">
    <property type="component" value="Unassembled WGS sequence"/>
</dbReference>
<dbReference type="OrthoDB" id="10318801at2759"/>
<dbReference type="AlphaFoldDB" id="A0A0V1HBJ9"/>
<reference evidence="1 2" key="1">
    <citation type="submission" date="2015-01" db="EMBL/GenBank/DDBJ databases">
        <title>Evolution of Trichinella species and genotypes.</title>
        <authorList>
            <person name="Korhonen P.K."/>
            <person name="Edoardo P."/>
            <person name="Giuseppe L.R."/>
            <person name="Gasser R.B."/>
        </authorList>
    </citation>
    <scope>NUCLEOTIDE SEQUENCE [LARGE SCALE GENOMIC DNA]</scope>
    <source>
        <strain evidence="1">ISS1029</strain>
    </source>
</reference>
<protein>
    <submittedName>
        <fullName evidence="1">Uncharacterized protein</fullName>
    </submittedName>
</protein>
<accession>A0A0V1HBJ9</accession>
<proteinExistence type="predicted"/>
<evidence type="ECO:0000313" key="1">
    <source>
        <dbReference type="EMBL" id="KRZ07477.1"/>
    </source>
</evidence>
<keyword evidence="2" id="KW-1185">Reference proteome</keyword>
<name>A0A0V1HBJ9_9BILA</name>
<comment type="caution">
    <text evidence="1">The sequence shown here is derived from an EMBL/GenBank/DDBJ whole genome shotgun (WGS) entry which is preliminary data.</text>
</comment>